<sequence>MAITELFIGALITVLFEKLASGDLIKLARSAGIHSELNKVRKNLALIRSVLVDASQKHITDTSVELWLKKLQHLAYEIEDVIDDLATEATRRRLNQESFASTRTSKITKLFPNKFHDLKYGHKMGSNLDGITTKLRDLVEEKQLLGLNNVKIISSWVLCAYCVVLPLTVCIMADGTIVGTLSGLSVSEYYHKLNIMWNQLDQILQLPACVCNAAKQFNDFNHLIKLMQFLMGLDGVYHSVRTSLLIKDPLPSVKEAFAIISREESHRNSSGSSQKGQSQNVGFVSINNQSTDFKKKPNKVLNNKGQKCSHCNRMGHTSDKCFEIIGYPSWMKTRYSQGKRAALSNNIVSDSSDGNDSSTVSSLTPEQVTKLLSLLNEKSVDGSQSCNVSVFVKNLCISLRVKEFWVGFCIDSYFLTNNNVERRNRTSRRLEETSLVEETKIIGREGDKERLLSKLLGGESSSSQNFNVVSIVGLGGIGKTTLCQLLYTDEKVKSHFELMSWACVSDEFDIFSISKAIFKDVGGKDEKFETLNQLQLALKEKVSKKRFLIVLDDVWTENHNEWELLQRPFTVGAPGSKVLVTTRKTMVASTMDSIQAYPLELLLDEEALSLFAQHASSDNQNFDDVNRKLKLHGDEIVKKCDRLPLALKILGRAFKGKSNEEWKELLNSEIWNSKNKKEILPALMLSYYDLPPHLKQIFAYCSLFPKDYLFDKDELVLLWMAEGFLYESNGNKSMEIFGRESFEELVSRSFFQHSTNDKSKYIMHDLINDLARSVAGEFFLMLDNKMDISNENEDLEKLHHISFINEPFGPQKKFKKLQRARCLRTFLAVRVTRLSSWNTLYVSHKVLAEIIPQLQFLRVLSLANYNITEVPTSIYSLKHLQYINLSNTKITCLPEHIGDLHNLQCLLLLGCDNLSSLPNSTSKLINLRHLDISSTPKLKKMPLGIGGLTGLQTLSKVIIGEYDEFKISDLKCLLNIQGQLSIEGLQKVRNAVEAKDAKLHQKKGIYDLRLEWSNAFDGFRNEITEYEVLDGLRPFEKLRSLSIMYYIGKEFPSWVGDSSFVCLTQLTLRGCKSCKYLPSLGLLLSLQKLFVGGMDGGGDIVGVFPCLREISMINCEKLDVVSIEITTLSLQVLHVEGCSLAMLRLMVGMSSSITRLKMNNIKGLTELDGEILECLKAVEHLDISGCVELTSLLESKATHENFLNLHKLKVSWCKQLLSLGEKDVEFGTEVDIYSCERLENYNCSSSIEKLNITCCHSLVSLSFPTMEGLPSTLKFLNIMHCDNMEVNWLVNNFLSSLEYLRILGVPNLRFFPEGCLVHLTRLEIGSCDNLEIILGNDYGLFPFFYLKYLGIRNCKNLKSFPHKHLQNLASLEEMHIAKCPNLDCSFPCGLWPPNLNHLSIGELKRPISEWGVQNFPISLVTLRLYGYKDSGVIIFAKVEEDTSSCLLLPSSLTSLYLCDFKELESLSKGLQHVTCLQHLHIYRCPKLRDLPKTLLPSLSSLTMDSKYCSPELMKKCRSRKGKYWPIISQIPKLQID</sequence>
<evidence type="ECO:0000259" key="12">
    <source>
        <dbReference type="Pfam" id="PF25019"/>
    </source>
</evidence>
<dbReference type="PANTHER" id="PTHR36766:SF61">
    <property type="entry name" value="NB-ARC DOMAIN DISEASE RESISTANCE PROTEIN"/>
    <property type="match status" value="1"/>
</dbReference>
<evidence type="ECO:0000256" key="3">
    <source>
        <dbReference type="ARBA" id="ARBA00022737"/>
    </source>
</evidence>
<feature type="domain" description="Disease resistance protein At4g27190-like leucine-rich repeats" evidence="10">
    <location>
        <begin position="1232"/>
        <end position="1379"/>
    </location>
</feature>
<dbReference type="Gene3D" id="3.40.50.300">
    <property type="entry name" value="P-loop containing nucleotide triphosphate hydrolases"/>
    <property type="match status" value="1"/>
</dbReference>
<evidence type="ECO:0000256" key="6">
    <source>
        <dbReference type="ARBA" id="ARBA00022840"/>
    </source>
</evidence>
<dbReference type="GO" id="GO:0005524">
    <property type="term" value="F:ATP binding"/>
    <property type="evidence" value="ECO:0007669"/>
    <property type="project" value="UniProtKB-KW"/>
</dbReference>
<dbReference type="SUPFAM" id="SSF52058">
    <property type="entry name" value="L domain-like"/>
    <property type="match status" value="2"/>
</dbReference>
<keyword evidence="14" id="KW-1185">Reference proteome</keyword>
<dbReference type="GO" id="GO:0043531">
    <property type="term" value="F:ADP binding"/>
    <property type="evidence" value="ECO:0007669"/>
    <property type="project" value="InterPro"/>
</dbReference>
<dbReference type="PRINTS" id="PR00364">
    <property type="entry name" value="DISEASERSIST"/>
</dbReference>
<dbReference type="OrthoDB" id="1478287at2759"/>
<dbReference type="InterPro" id="IPR001611">
    <property type="entry name" value="Leu-rich_rpt"/>
</dbReference>
<keyword evidence="7" id="KW-0732">Signal</keyword>
<keyword evidence="3" id="KW-0677">Repeat</keyword>
<accession>A0A5N6M7I2</accession>
<feature type="chain" id="PRO_5024425655" description="NB-ARC domain-containing protein" evidence="7">
    <location>
        <begin position="23"/>
        <end position="1536"/>
    </location>
</feature>
<dbReference type="InterPro" id="IPR036388">
    <property type="entry name" value="WH-like_DNA-bd_sf"/>
</dbReference>
<comment type="similarity">
    <text evidence="1">Belongs to the disease resistance NB-LRR family.</text>
</comment>
<dbReference type="Gene3D" id="1.20.5.4130">
    <property type="match status" value="1"/>
</dbReference>
<name>A0A5N6M7I2_9ASTR</name>
<dbReference type="Pfam" id="PF18052">
    <property type="entry name" value="Rx_N"/>
    <property type="match status" value="1"/>
</dbReference>
<dbReference type="InterPro" id="IPR056789">
    <property type="entry name" value="LRR_R13L1-DRL21"/>
</dbReference>
<protein>
    <recommendedName>
        <fullName evidence="15">NB-ARC domain-containing protein</fullName>
    </recommendedName>
</protein>
<dbReference type="FunFam" id="1.10.10.10:FF:000322">
    <property type="entry name" value="Probable disease resistance protein At1g63360"/>
    <property type="match status" value="1"/>
</dbReference>
<dbReference type="Pfam" id="PF23247">
    <property type="entry name" value="LRR_RPS2"/>
    <property type="match status" value="1"/>
</dbReference>
<evidence type="ECO:0000259" key="8">
    <source>
        <dbReference type="Pfam" id="PF00931"/>
    </source>
</evidence>
<dbReference type="GO" id="GO:0051607">
    <property type="term" value="P:defense response to virus"/>
    <property type="evidence" value="ECO:0007669"/>
    <property type="project" value="UniProtKB-ARBA"/>
</dbReference>
<dbReference type="InterPro" id="IPR058922">
    <property type="entry name" value="WHD_DRP"/>
</dbReference>
<keyword evidence="4" id="KW-0547">Nucleotide-binding</keyword>
<feature type="domain" description="R13L1/DRL21-like LRR repeat region" evidence="12">
    <location>
        <begin position="967"/>
        <end position="1094"/>
    </location>
</feature>
<evidence type="ECO:0000256" key="1">
    <source>
        <dbReference type="ARBA" id="ARBA00008894"/>
    </source>
</evidence>
<dbReference type="Pfam" id="PF25019">
    <property type="entry name" value="LRR_R13L1-DRL21"/>
    <property type="match status" value="1"/>
</dbReference>
<reference evidence="13 14" key="1">
    <citation type="submission" date="2019-05" db="EMBL/GenBank/DDBJ databases">
        <title>Mikania micrantha, genome provides insights into the molecular mechanism of rapid growth.</title>
        <authorList>
            <person name="Liu B."/>
        </authorList>
    </citation>
    <scope>NUCLEOTIDE SEQUENCE [LARGE SCALE GENOMIC DNA]</scope>
    <source>
        <strain evidence="13">NLD-2019</strain>
        <tissue evidence="13">Leaf</tissue>
    </source>
</reference>
<dbReference type="InterPro" id="IPR002182">
    <property type="entry name" value="NB-ARC"/>
</dbReference>
<evidence type="ECO:0000256" key="5">
    <source>
        <dbReference type="ARBA" id="ARBA00022821"/>
    </source>
</evidence>
<dbReference type="CDD" id="cd14798">
    <property type="entry name" value="RX-CC_like"/>
    <property type="match status" value="1"/>
</dbReference>
<evidence type="ECO:0000256" key="7">
    <source>
        <dbReference type="SAM" id="SignalP"/>
    </source>
</evidence>
<dbReference type="InterPro" id="IPR057135">
    <property type="entry name" value="At4g27190-like_LRR"/>
</dbReference>
<evidence type="ECO:0000313" key="13">
    <source>
        <dbReference type="EMBL" id="KAD3336323.1"/>
    </source>
</evidence>
<dbReference type="SUPFAM" id="SSF52540">
    <property type="entry name" value="P-loop containing nucleoside triphosphate hydrolases"/>
    <property type="match status" value="1"/>
</dbReference>
<evidence type="ECO:0000259" key="11">
    <source>
        <dbReference type="Pfam" id="PF23559"/>
    </source>
</evidence>
<evidence type="ECO:0000259" key="9">
    <source>
        <dbReference type="Pfam" id="PF18052"/>
    </source>
</evidence>
<dbReference type="Pfam" id="PF23559">
    <property type="entry name" value="WHD_DRP"/>
    <property type="match status" value="1"/>
</dbReference>
<dbReference type="InterPro" id="IPR032675">
    <property type="entry name" value="LRR_dom_sf"/>
</dbReference>
<dbReference type="Gene3D" id="1.10.10.10">
    <property type="entry name" value="Winged helix-like DNA-binding domain superfamily/Winged helix DNA-binding domain"/>
    <property type="match status" value="1"/>
</dbReference>
<evidence type="ECO:0000256" key="2">
    <source>
        <dbReference type="ARBA" id="ARBA00022614"/>
    </source>
</evidence>
<dbReference type="Proteomes" id="UP000326396">
    <property type="component" value="Linkage Group LG6"/>
</dbReference>
<feature type="domain" description="Disease resistance N-terminal" evidence="9">
    <location>
        <begin position="7"/>
        <end position="98"/>
    </location>
</feature>
<evidence type="ECO:0000259" key="10">
    <source>
        <dbReference type="Pfam" id="PF23247"/>
    </source>
</evidence>
<gene>
    <name evidence="13" type="ORF">E3N88_31842</name>
</gene>
<evidence type="ECO:0000313" key="14">
    <source>
        <dbReference type="Proteomes" id="UP000326396"/>
    </source>
</evidence>
<dbReference type="InterPro" id="IPR027417">
    <property type="entry name" value="P-loop_NTPase"/>
</dbReference>
<dbReference type="Pfam" id="PF00931">
    <property type="entry name" value="NB-ARC"/>
    <property type="match status" value="1"/>
</dbReference>
<dbReference type="EMBL" id="SZYD01000016">
    <property type="protein sequence ID" value="KAD3336323.1"/>
    <property type="molecule type" value="Genomic_DNA"/>
</dbReference>
<dbReference type="FunFam" id="3.40.50.300:FF:001091">
    <property type="entry name" value="Probable disease resistance protein At1g61300"/>
    <property type="match status" value="1"/>
</dbReference>
<keyword evidence="5" id="KW-0611">Plant defense</keyword>
<keyword evidence="6" id="KW-0067">ATP-binding</keyword>
<keyword evidence="2" id="KW-0433">Leucine-rich repeat</keyword>
<evidence type="ECO:0000256" key="4">
    <source>
        <dbReference type="ARBA" id="ARBA00022741"/>
    </source>
</evidence>
<dbReference type="InterPro" id="IPR038005">
    <property type="entry name" value="RX-like_CC"/>
</dbReference>
<dbReference type="Gene3D" id="3.80.10.10">
    <property type="entry name" value="Ribonuclease Inhibitor"/>
    <property type="match status" value="4"/>
</dbReference>
<organism evidence="13 14">
    <name type="scientific">Mikania micrantha</name>
    <name type="common">bitter vine</name>
    <dbReference type="NCBI Taxonomy" id="192012"/>
    <lineage>
        <taxon>Eukaryota</taxon>
        <taxon>Viridiplantae</taxon>
        <taxon>Streptophyta</taxon>
        <taxon>Embryophyta</taxon>
        <taxon>Tracheophyta</taxon>
        <taxon>Spermatophyta</taxon>
        <taxon>Magnoliopsida</taxon>
        <taxon>eudicotyledons</taxon>
        <taxon>Gunneridae</taxon>
        <taxon>Pentapetalae</taxon>
        <taxon>asterids</taxon>
        <taxon>campanulids</taxon>
        <taxon>Asterales</taxon>
        <taxon>Asteraceae</taxon>
        <taxon>Asteroideae</taxon>
        <taxon>Heliantheae alliance</taxon>
        <taxon>Eupatorieae</taxon>
        <taxon>Mikania</taxon>
    </lineage>
</organism>
<feature type="domain" description="NB-ARC" evidence="8">
    <location>
        <begin position="445"/>
        <end position="617"/>
    </location>
</feature>
<evidence type="ECO:0008006" key="15">
    <source>
        <dbReference type="Google" id="ProtNLM"/>
    </source>
</evidence>
<comment type="caution">
    <text evidence="13">The sequence shown here is derived from an EMBL/GenBank/DDBJ whole genome shotgun (WGS) entry which is preliminary data.</text>
</comment>
<feature type="domain" description="Disease resistance protein winged helix" evidence="11">
    <location>
        <begin position="703"/>
        <end position="771"/>
    </location>
</feature>
<dbReference type="Pfam" id="PF13855">
    <property type="entry name" value="LRR_8"/>
    <property type="match status" value="1"/>
</dbReference>
<proteinExistence type="inferred from homology"/>
<dbReference type="PANTHER" id="PTHR36766">
    <property type="entry name" value="PLANT BROAD-SPECTRUM MILDEW RESISTANCE PROTEIN RPW8"/>
    <property type="match status" value="1"/>
</dbReference>
<feature type="signal peptide" evidence="7">
    <location>
        <begin position="1"/>
        <end position="22"/>
    </location>
</feature>
<dbReference type="InterPro" id="IPR041118">
    <property type="entry name" value="Rx_N"/>
</dbReference>